<accession>A0A4Q2U051</accession>
<keyword evidence="1" id="KW-0805">Transcription regulation</keyword>
<comment type="caution">
    <text evidence="5">The sequence shown here is derived from an EMBL/GenBank/DDBJ whole genome shotgun (WGS) entry which is preliminary data.</text>
</comment>
<evidence type="ECO:0000313" key="5">
    <source>
        <dbReference type="EMBL" id="RYC29430.1"/>
    </source>
</evidence>
<dbReference type="AlphaFoldDB" id="A0A4Q2U051"/>
<dbReference type="SMART" id="SM00354">
    <property type="entry name" value="HTH_LACI"/>
    <property type="match status" value="1"/>
</dbReference>
<dbReference type="Pfam" id="PF00356">
    <property type="entry name" value="LacI"/>
    <property type="match status" value="1"/>
</dbReference>
<evidence type="ECO:0000256" key="1">
    <source>
        <dbReference type="ARBA" id="ARBA00023015"/>
    </source>
</evidence>
<feature type="domain" description="HTH lacI-type" evidence="4">
    <location>
        <begin position="17"/>
        <end position="71"/>
    </location>
</feature>
<dbReference type="CDD" id="cd06278">
    <property type="entry name" value="PBP1_LacI-like"/>
    <property type="match status" value="1"/>
</dbReference>
<dbReference type="InterPro" id="IPR028082">
    <property type="entry name" value="Peripla_BP_I"/>
</dbReference>
<dbReference type="CDD" id="cd01392">
    <property type="entry name" value="HTH_LacI"/>
    <property type="match status" value="1"/>
</dbReference>
<proteinExistence type="predicted"/>
<organism evidence="5 6">
    <name type="scientific">Lichenibacterium minor</name>
    <dbReference type="NCBI Taxonomy" id="2316528"/>
    <lineage>
        <taxon>Bacteria</taxon>
        <taxon>Pseudomonadati</taxon>
        <taxon>Pseudomonadota</taxon>
        <taxon>Alphaproteobacteria</taxon>
        <taxon>Hyphomicrobiales</taxon>
        <taxon>Lichenihabitantaceae</taxon>
        <taxon>Lichenibacterium</taxon>
    </lineage>
</organism>
<dbReference type="PANTHER" id="PTHR30146:SF109">
    <property type="entry name" value="HTH-TYPE TRANSCRIPTIONAL REGULATOR GALS"/>
    <property type="match status" value="1"/>
</dbReference>
<dbReference type="Pfam" id="PF13377">
    <property type="entry name" value="Peripla_BP_3"/>
    <property type="match status" value="1"/>
</dbReference>
<dbReference type="SUPFAM" id="SSF53822">
    <property type="entry name" value="Periplasmic binding protein-like I"/>
    <property type="match status" value="1"/>
</dbReference>
<evidence type="ECO:0000313" key="6">
    <source>
        <dbReference type="Proteomes" id="UP000290759"/>
    </source>
</evidence>
<protein>
    <submittedName>
        <fullName evidence="5">LacI family DNA-binding transcriptional regulator</fullName>
    </submittedName>
</protein>
<dbReference type="GO" id="GO:0003700">
    <property type="term" value="F:DNA-binding transcription factor activity"/>
    <property type="evidence" value="ECO:0007669"/>
    <property type="project" value="TreeGrafter"/>
</dbReference>
<evidence type="ECO:0000259" key="4">
    <source>
        <dbReference type="PROSITE" id="PS50932"/>
    </source>
</evidence>
<keyword evidence="3" id="KW-0804">Transcription</keyword>
<dbReference type="EMBL" id="QYBB01000053">
    <property type="protein sequence ID" value="RYC29430.1"/>
    <property type="molecule type" value="Genomic_DNA"/>
</dbReference>
<dbReference type="PROSITE" id="PS50932">
    <property type="entry name" value="HTH_LACI_2"/>
    <property type="match status" value="1"/>
</dbReference>
<reference evidence="5 6" key="1">
    <citation type="submission" date="2018-12" db="EMBL/GenBank/DDBJ databases">
        <authorList>
            <person name="Grouzdev D.S."/>
            <person name="Krutkina M.S."/>
        </authorList>
    </citation>
    <scope>NUCLEOTIDE SEQUENCE [LARGE SCALE GENOMIC DNA]</scope>
    <source>
        <strain evidence="5 6">RmlP026</strain>
    </source>
</reference>
<keyword evidence="6" id="KW-1185">Reference proteome</keyword>
<evidence type="ECO:0000256" key="2">
    <source>
        <dbReference type="ARBA" id="ARBA00023125"/>
    </source>
</evidence>
<dbReference type="GO" id="GO:0000976">
    <property type="term" value="F:transcription cis-regulatory region binding"/>
    <property type="evidence" value="ECO:0007669"/>
    <property type="project" value="TreeGrafter"/>
</dbReference>
<gene>
    <name evidence="5" type="ORF">D3273_24105</name>
</gene>
<dbReference type="Gene3D" id="1.10.260.40">
    <property type="entry name" value="lambda repressor-like DNA-binding domains"/>
    <property type="match status" value="1"/>
</dbReference>
<reference evidence="5 6" key="2">
    <citation type="submission" date="2019-02" db="EMBL/GenBank/DDBJ databases">
        <title>'Lichenibacterium ramalinii' gen. nov. sp. nov., 'Lichenibacterium minor' gen. nov. sp. nov.</title>
        <authorList>
            <person name="Pankratov T."/>
        </authorList>
    </citation>
    <scope>NUCLEOTIDE SEQUENCE [LARGE SCALE GENOMIC DNA]</scope>
    <source>
        <strain evidence="5 6">RmlP026</strain>
    </source>
</reference>
<dbReference type="RefSeq" id="WP_129229515.1">
    <property type="nucleotide sequence ID" value="NZ_QYBB01000053.1"/>
</dbReference>
<dbReference type="OrthoDB" id="8433438at2"/>
<dbReference type="Gene3D" id="3.40.50.2300">
    <property type="match status" value="2"/>
</dbReference>
<sequence length="371" mass="38198">MPRRDTDQPGARVPRPPTIADVAAAAGVSRSAVSRSFTEGASAAPGTRAKVLAAAASLGYRPSAIARSLTTRRSHLVAVSTVRLENGFNASLLQALALGLDAIGLRTLLFPIAGTSADADPSLDEILRHRVDAVALLATRLSSRFSAQCASAGVPVVLINRTARDGATSSVTGDNVGGARRIAEFLVAGGHRRFAFLAGVEDSSNSRDRERGFADALREAGGPAPLRAAGRFDRVASSKAVRRMLAAPEPPDALFCANDHMALAAIDVARREFNLAVGHQISIVGFDDAPTAALSGIDLTSFSQPPEAMAGRAVAALAAVLADPARPAVHETVAGELVVRGSARLPAAGLATTTDGRRLWVGGAVSSFRAP</sequence>
<dbReference type="InterPro" id="IPR000843">
    <property type="entry name" value="HTH_LacI"/>
</dbReference>
<dbReference type="PANTHER" id="PTHR30146">
    <property type="entry name" value="LACI-RELATED TRANSCRIPTIONAL REPRESSOR"/>
    <property type="match status" value="1"/>
</dbReference>
<evidence type="ECO:0000256" key="3">
    <source>
        <dbReference type="ARBA" id="ARBA00023163"/>
    </source>
</evidence>
<dbReference type="InterPro" id="IPR010982">
    <property type="entry name" value="Lambda_DNA-bd_dom_sf"/>
</dbReference>
<dbReference type="InterPro" id="IPR046335">
    <property type="entry name" value="LacI/GalR-like_sensor"/>
</dbReference>
<dbReference type="SUPFAM" id="SSF47413">
    <property type="entry name" value="lambda repressor-like DNA-binding domains"/>
    <property type="match status" value="1"/>
</dbReference>
<keyword evidence="2 5" id="KW-0238">DNA-binding</keyword>
<dbReference type="Proteomes" id="UP000290759">
    <property type="component" value="Unassembled WGS sequence"/>
</dbReference>
<name>A0A4Q2U051_9HYPH</name>